<protein>
    <submittedName>
        <fullName evidence="7">Uncharacterized protein</fullName>
    </submittedName>
</protein>
<dbReference type="InterPro" id="IPR016024">
    <property type="entry name" value="ARM-type_fold"/>
</dbReference>
<dbReference type="SUPFAM" id="SSF48371">
    <property type="entry name" value="ARM repeat"/>
    <property type="match status" value="1"/>
</dbReference>
<evidence type="ECO:0000256" key="1">
    <source>
        <dbReference type="ARBA" id="ARBA00004496"/>
    </source>
</evidence>
<name>A0A5J4X0U2_9EUKA</name>
<proteinExistence type="predicted"/>
<dbReference type="EMBL" id="SNRW01000507">
    <property type="protein sequence ID" value="KAA6400750.1"/>
    <property type="molecule type" value="Genomic_DNA"/>
</dbReference>
<dbReference type="Gene3D" id="1.25.10.10">
    <property type="entry name" value="Leucine-rich Repeat Variant"/>
    <property type="match status" value="3"/>
</dbReference>
<keyword evidence="5" id="KW-0653">Protein transport</keyword>
<feature type="compositionally biased region" description="Acidic residues" evidence="6">
    <location>
        <begin position="314"/>
        <end position="338"/>
    </location>
</feature>
<dbReference type="Proteomes" id="UP000324800">
    <property type="component" value="Unassembled WGS sequence"/>
</dbReference>
<organism evidence="7 8">
    <name type="scientific">Streblomastix strix</name>
    <dbReference type="NCBI Taxonomy" id="222440"/>
    <lineage>
        <taxon>Eukaryota</taxon>
        <taxon>Metamonada</taxon>
        <taxon>Preaxostyla</taxon>
        <taxon>Oxymonadida</taxon>
        <taxon>Streblomastigidae</taxon>
        <taxon>Streblomastix</taxon>
    </lineage>
</organism>
<evidence type="ECO:0000256" key="4">
    <source>
        <dbReference type="ARBA" id="ARBA00022737"/>
    </source>
</evidence>
<dbReference type="GO" id="GO:0005737">
    <property type="term" value="C:cytoplasm"/>
    <property type="evidence" value="ECO:0007669"/>
    <property type="project" value="UniProtKB-SubCell"/>
</dbReference>
<dbReference type="PANTHER" id="PTHR10527">
    <property type="entry name" value="IMPORTIN BETA"/>
    <property type="match status" value="1"/>
</dbReference>
<evidence type="ECO:0000256" key="3">
    <source>
        <dbReference type="ARBA" id="ARBA00022490"/>
    </source>
</evidence>
<dbReference type="InterPro" id="IPR011989">
    <property type="entry name" value="ARM-like"/>
</dbReference>
<evidence type="ECO:0000256" key="2">
    <source>
        <dbReference type="ARBA" id="ARBA00022448"/>
    </source>
</evidence>
<keyword evidence="2" id="KW-0813">Transport</keyword>
<dbReference type="GO" id="GO:0006606">
    <property type="term" value="P:protein import into nucleus"/>
    <property type="evidence" value="ECO:0007669"/>
    <property type="project" value="InterPro"/>
</dbReference>
<evidence type="ECO:0000256" key="5">
    <source>
        <dbReference type="ARBA" id="ARBA00022927"/>
    </source>
</evidence>
<comment type="caution">
    <text evidence="7">The sequence shown here is derived from an EMBL/GenBank/DDBJ whole genome shotgun (WGS) entry which is preliminary data.</text>
</comment>
<keyword evidence="3" id="KW-0963">Cytoplasm</keyword>
<comment type="subcellular location">
    <subcellularLocation>
        <location evidence="1">Cytoplasm</location>
    </subcellularLocation>
</comment>
<dbReference type="OrthoDB" id="951172at2759"/>
<keyword evidence="4" id="KW-0677">Repeat</keyword>
<accession>A0A5J4X0U2</accession>
<gene>
    <name evidence="7" type="ORF">EZS28_003725</name>
</gene>
<evidence type="ECO:0000313" key="8">
    <source>
        <dbReference type="Proteomes" id="UP000324800"/>
    </source>
</evidence>
<feature type="region of interest" description="Disordered" evidence="6">
    <location>
        <begin position="302"/>
        <end position="352"/>
    </location>
</feature>
<evidence type="ECO:0000313" key="7">
    <source>
        <dbReference type="EMBL" id="KAA6400750.1"/>
    </source>
</evidence>
<reference evidence="7 8" key="1">
    <citation type="submission" date="2019-03" db="EMBL/GenBank/DDBJ databases">
        <title>Single cell metagenomics reveals metabolic interactions within the superorganism composed of flagellate Streblomastix strix and complex community of Bacteroidetes bacteria on its surface.</title>
        <authorList>
            <person name="Treitli S.C."/>
            <person name="Kolisko M."/>
            <person name="Husnik F."/>
            <person name="Keeling P."/>
            <person name="Hampl V."/>
        </authorList>
    </citation>
    <scope>NUCLEOTIDE SEQUENCE [LARGE SCALE GENOMIC DNA]</scope>
    <source>
        <strain evidence="7">ST1C</strain>
    </source>
</reference>
<evidence type="ECO:0000256" key="6">
    <source>
        <dbReference type="SAM" id="MobiDB-lite"/>
    </source>
</evidence>
<dbReference type="AlphaFoldDB" id="A0A5J4X0U2"/>
<dbReference type="InterPro" id="IPR040122">
    <property type="entry name" value="Importin_beta"/>
</dbReference>
<sequence>MIAGIGWEVNQEVRSVCVGQLVEGLSNENGEVRVMAGNLIGDIIDHDGFAQSQETLQKIFTKLQSGNVDIIESSLRALYHALELGFIKKQKEEREAIASILVPVVIQIITGIGSQNSSCIVIGLKFLNLFTRGITATLESRLDEYVQMLILLTSTTGISQDIKREATDSLGTVVGRSSKDSVKQIIKKYGRNLVILMIGLLEDRRLSQQSDEDDQEIVKAACSFFSEIGEEEDKEVVQLIELNLNRIIPLLVWRLRLEVDDLCEYTDAIMQDDEGIQDTENQVIGLGNGSNNIGHQIIGMNQNKQQQHQQQQQQDEDDDDEDFEVEDIEDGGVENGQDEFERMQESGSWTSRKNSGTALGILLEVHKQKALQPLMESMDQIIKMSVSEDQQGVSEDERWIRRESGIVALGLAAQYCPYELGQMNIEPIVLWLIKESQDNQHTLVRLRSIWALGRLSKWIKSQDNQHTLVRLRSIWALGRLSKWISIEEDLGYGYENGEEEQEQEEDDEDEEDEMKKPFIHNHNRDLFLAVLSALVDRMLDRNKKIQRTACFSLRQVVEVNGRVGIWFIGDLSKKILEVGYKCQRRTLVELCGLIKSMIERVGWWSISAEQKMKCLEVAVQHAGNKGRNGSSEGAQEQERVRDFFNRLVQIGQSVDIQVQLQQIGNLIPMLIYRLENECILSELGQIGTRTSGMKTGSYIANSLQTIVNEINREGWIQHVEVMVRVATLFILTGLSQQEIIQHVQVPDATPITGINQQSIGGGIQQDQRAILFWQRLIESAALSTKQQLEIGIYFEDGICRGDDNELMGDSISQGLLLIEGIITKLQNDSIQSIQNGGVGYILVPCMQHMNGSVLQRVFMIIGEMCGCNGGLFIKLIDEFGNKLFGGQEGLGTNDPNSQKRISLSNLILFKIGKYIEPFCNRKVGSNGIWGMGEIILGSIQQGSQIDIRLLSIVVERAVKMFNIDGITTADYSEALIDIGDSNKKNKKKNKGIPNVGIQKKKLSDKAFVMKYLSDDTINLLVNLVELLSDLAVYYPAEVVNAVVGYQLPDLPASKRNEIMERELKQNKNIKKKKKNEQLQQGLEDALVKRAPCAKLWLEYMSLFVDDNDLAVGRLGKDFAFMGLCKAIQTSPDAFAGFVASLLNAFGSFKHQPKDVVQLIKTGWETLEGMRTKIGQEQWVQIANVLDDGVRKRLHEFFGFIV</sequence>